<keyword evidence="10 11" id="KW-0003">3Fe-4S</keyword>
<dbReference type="InterPro" id="IPR017896">
    <property type="entry name" value="4Fe4S_Fe-S-bd"/>
</dbReference>
<organism evidence="13 14">
    <name type="scientific">Sphingomonas oligophenolica</name>
    <dbReference type="NCBI Taxonomy" id="301154"/>
    <lineage>
        <taxon>Bacteria</taxon>
        <taxon>Pseudomonadati</taxon>
        <taxon>Pseudomonadota</taxon>
        <taxon>Alphaproteobacteria</taxon>
        <taxon>Sphingomonadales</taxon>
        <taxon>Sphingomonadaceae</taxon>
        <taxon>Sphingomonas</taxon>
    </lineage>
</organism>
<dbReference type="EMBL" id="JBDIME010000040">
    <property type="protein sequence ID" value="MEN2793205.1"/>
    <property type="molecule type" value="Genomic_DNA"/>
</dbReference>
<evidence type="ECO:0000313" key="14">
    <source>
        <dbReference type="Proteomes" id="UP001419910"/>
    </source>
</evidence>
<dbReference type="Proteomes" id="UP001419910">
    <property type="component" value="Unassembled WGS sequence"/>
</dbReference>
<dbReference type="InterPro" id="IPR017900">
    <property type="entry name" value="4Fe4S_Fe_S_CS"/>
</dbReference>
<evidence type="ECO:0000259" key="12">
    <source>
        <dbReference type="PROSITE" id="PS51379"/>
    </source>
</evidence>
<dbReference type="Pfam" id="PF11953">
    <property type="entry name" value="DUF3470"/>
    <property type="match status" value="1"/>
</dbReference>
<evidence type="ECO:0000313" key="13">
    <source>
        <dbReference type="EMBL" id="MEN2793205.1"/>
    </source>
</evidence>
<keyword evidence="14" id="KW-1185">Reference proteome</keyword>
<gene>
    <name evidence="13" type="primary">fdxA</name>
    <name evidence="13" type="ORF">ABC974_26515</name>
</gene>
<keyword evidence="8 11" id="KW-0408">Iron</keyword>
<comment type="cofactor">
    <cofactor evidence="1 11">
        <name>[3Fe-4S] cluster</name>
        <dbReference type="ChEBI" id="CHEBI:21137"/>
    </cofactor>
</comment>
<evidence type="ECO:0000256" key="1">
    <source>
        <dbReference type="ARBA" id="ARBA00001927"/>
    </source>
</evidence>
<accession>A0ABU9YBL8</accession>
<evidence type="ECO:0000256" key="5">
    <source>
        <dbReference type="ARBA" id="ARBA00022723"/>
    </source>
</evidence>
<keyword evidence="7 11" id="KW-0249">Electron transport</keyword>
<dbReference type="InterPro" id="IPR050294">
    <property type="entry name" value="RnfB_subfamily"/>
</dbReference>
<reference evidence="13 14" key="1">
    <citation type="submission" date="2024-05" db="EMBL/GenBank/DDBJ databases">
        <authorList>
            <person name="Liu Q."/>
            <person name="Xin Y.-H."/>
        </authorList>
    </citation>
    <scope>NUCLEOTIDE SEQUENCE [LARGE SCALE GENOMIC DNA]</scope>
    <source>
        <strain evidence="13 14">CGMCC 1.10181</strain>
    </source>
</reference>
<dbReference type="PANTHER" id="PTHR42859">
    <property type="entry name" value="OXIDOREDUCTASE"/>
    <property type="match status" value="1"/>
</dbReference>
<dbReference type="InterPro" id="IPR054829">
    <property type="entry name" value="FdxA"/>
</dbReference>
<evidence type="ECO:0000256" key="9">
    <source>
        <dbReference type="ARBA" id="ARBA00023014"/>
    </source>
</evidence>
<dbReference type="InterPro" id="IPR022569">
    <property type="entry name" value="Fd_C"/>
</dbReference>
<keyword evidence="4 11" id="KW-0004">4Fe-4S</keyword>
<keyword evidence="3 11" id="KW-0813">Transport</keyword>
<dbReference type="Gene3D" id="3.30.70.20">
    <property type="match status" value="1"/>
</dbReference>
<feature type="domain" description="4Fe-4S ferredoxin-type" evidence="12">
    <location>
        <begin position="31"/>
        <end position="60"/>
    </location>
</feature>
<feature type="domain" description="4Fe-4S ferredoxin-type" evidence="12">
    <location>
        <begin position="1"/>
        <end position="30"/>
    </location>
</feature>
<evidence type="ECO:0000256" key="8">
    <source>
        <dbReference type="ARBA" id="ARBA00023004"/>
    </source>
</evidence>
<dbReference type="SUPFAM" id="SSF54862">
    <property type="entry name" value="4Fe-4S ferredoxins"/>
    <property type="match status" value="1"/>
</dbReference>
<dbReference type="PRINTS" id="PR00354">
    <property type="entry name" value="7FE8SFRDOXIN"/>
</dbReference>
<dbReference type="PROSITE" id="PS51379">
    <property type="entry name" value="4FE4S_FER_2"/>
    <property type="match status" value="2"/>
</dbReference>
<evidence type="ECO:0000256" key="4">
    <source>
        <dbReference type="ARBA" id="ARBA00022485"/>
    </source>
</evidence>
<evidence type="ECO:0000256" key="3">
    <source>
        <dbReference type="ARBA" id="ARBA00022448"/>
    </source>
</evidence>
<keyword evidence="5 11" id="KW-0479">Metal-binding</keyword>
<name>A0ABU9YBL8_9SPHN</name>
<keyword evidence="9 11" id="KW-0411">Iron-sulfur</keyword>
<keyword evidence="6 11" id="KW-0677">Repeat</keyword>
<dbReference type="InterPro" id="IPR000813">
    <property type="entry name" value="7Fe_ferredoxin"/>
</dbReference>
<dbReference type="RefSeq" id="WP_343891463.1">
    <property type="nucleotide sequence ID" value="NZ_BAAAEH010000044.1"/>
</dbReference>
<evidence type="ECO:0000256" key="10">
    <source>
        <dbReference type="ARBA" id="ARBA00023291"/>
    </source>
</evidence>
<evidence type="ECO:0000256" key="11">
    <source>
        <dbReference type="RuleBase" id="RU364098"/>
    </source>
</evidence>
<evidence type="ECO:0000256" key="6">
    <source>
        <dbReference type="ARBA" id="ARBA00022737"/>
    </source>
</evidence>
<sequence>MTFVVTDACIRCKFMDCVEVCPVECFREGENMLVIDPNECIDCNLCLPECPADAILPDIESAATPWIELNRTYAAIWPAVSSNAGQRPPDAEAFKGVAGKYEQYFSPRPGQGD</sequence>
<evidence type="ECO:0000256" key="2">
    <source>
        <dbReference type="ARBA" id="ARBA00001966"/>
    </source>
</evidence>
<dbReference type="PANTHER" id="PTHR42859:SF2">
    <property type="entry name" value="FERREDOXIN"/>
    <property type="match status" value="1"/>
</dbReference>
<comment type="function">
    <text evidence="11">Ferredoxins are iron-sulfur proteins that transfer electrons in a wide variety of metabolic reactions.</text>
</comment>
<protein>
    <recommendedName>
        <fullName evidence="11">Ferredoxin</fullName>
    </recommendedName>
</protein>
<dbReference type="PROSITE" id="PS00198">
    <property type="entry name" value="4FE4S_FER_1"/>
    <property type="match status" value="1"/>
</dbReference>
<comment type="caution">
    <text evidence="13">The sequence shown here is derived from an EMBL/GenBank/DDBJ whole genome shotgun (WGS) entry which is preliminary data.</text>
</comment>
<dbReference type="Pfam" id="PF00037">
    <property type="entry name" value="Fer4"/>
    <property type="match status" value="1"/>
</dbReference>
<comment type="cofactor">
    <cofactor evidence="2 11">
        <name>[4Fe-4S] cluster</name>
        <dbReference type="ChEBI" id="CHEBI:49883"/>
    </cofactor>
</comment>
<dbReference type="NCBIfam" id="NF045490">
    <property type="entry name" value="FdxA_Protbact"/>
    <property type="match status" value="1"/>
</dbReference>
<evidence type="ECO:0000256" key="7">
    <source>
        <dbReference type="ARBA" id="ARBA00022982"/>
    </source>
</evidence>
<proteinExistence type="predicted"/>